<sequence length="124" mass="14448">MLFIYGYNNRKPTEPNCFEAGGEVTVMNYGNPKVKEHFLHLEQFRDTPARTTLIEADFCTSVNIMSHMYNMQCPSVEEGERRQAFTRLPLVRDFIKYGFFLSLTGHQAVFIFFKMPPINTNKQP</sequence>
<dbReference type="Proteomes" id="UP001054837">
    <property type="component" value="Unassembled WGS sequence"/>
</dbReference>
<dbReference type="AlphaFoldDB" id="A0AAV4TCX8"/>
<accession>A0AAV4TCX8</accession>
<organism evidence="1 2">
    <name type="scientific">Caerostris darwini</name>
    <dbReference type="NCBI Taxonomy" id="1538125"/>
    <lineage>
        <taxon>Eukaryota</taxon>
        <taxon>Metazoa</taxon>
        <taxon>Ecdysozoa</taxon>
        <taxon>Arthropoda</taxon>
        <taxon>Chelicerata</taxon>
        <taxon>Arachnida</taxon>
        <taxon>Araneae</taxon>
        <taxon>Araneomorphae</taxon>
        <taxon>Entelegynae</taxon>
        <taxon>Araneoidea</taxon>
        <taxon>Araneidae</taxon>
        <taxon>Caerostris</taxon>
    </lineage>
</organism>
<evidence type="ECO:0000313" key="1">
    <source>
        <dbReference type="EMBL" id="GIY44513.1"/>
    </source>
</evidence>
<evidence type="ECO:0000313" key="2">
    <source>
        <dbReference type="Proteomes" id="UP001054837"/>
    </source>
</evidence>
<protein>
    <submittedName>
        <fullName evidence="1">Uncharacterized protein</fullName>
    </submittedName>
</protein>
<reference evidence="1 2" key="1">
    <citation type="submission" date="2021-06" db="EMBL/GenBank/DDBJ databases">
        <title>Caerostris darwini draft genome.</title>
        <authorList>
            <person name="Kono N."/>
            <person name="Arakawa K."/>
        </authorList>
    </citation>
    <scope>NUCLEOTIDE SEQUENCE [LARGE SCALE GENOMIC DNA]</scope>
</reference>
<comment type="caution">
    <text evidence="1">The sequence shown here is derived from an EMBL/GenBank/DDBJ whole genome shotgun (WGS) entry which is preliminary data.</text>
</comment>
<keyword evidence="2" id="KW-1185">Reference proteome</keyword>
<gene>
    <name evidence="1" type="ORF">CDAR_67671</name>
</gene>
<dbReference type="EMBL" id="BPLQ01009532">
    <property type="protein sequence ID" value="GIY44513.1"/>
    <property type="molecule type" value="Genomic_DNA"/>
</dbReference>
<name>A0AAV4TCX8_9ARAC</name>
<proteinExistence type="predicted"/>